<dbReference type="PANTHER" id="PTHR12993">
    <property type="entry name" value="N-ACETYLGLUCOSAMINYL-PHOSPHATIDYLINOSITOL DE-N-ACETYLASE-RELATED"/>
    <property type="match status" value="1"/>
</dbReference>
<accession>A0A382F7L2</accession>
<dbReference type="Gene3D" id="3.40.50.10320">
    <property type="entry name" value="LmbE-like"/>
    <property type="match status" value="1"/>
</dbReference>
<keyword evidence="1" id="KW-0812">Transmembrane</keyword>
<evidence type="ECO:0000313" key="2">
    <source>
        <dbReference type="EMBL" id="SVB58940.1"/>
    </source>
</evidence>
<dbReference type="Pfam" id="PF02585">
    <property type="entry name" value="PIG-L"/>
    <property type="match status" value="1"/>
</dbReference>
<dbReference type="InterPro" id="IPR003737">
    <property type="entry name" value="GlcNAc_PI_deacetylase-related"/>
</dbReference>
<dbReference type="AlphaFoldDB" id="A0A382F7L2"/>
<feature type="transmembrane region" description="Helical" evidence="1">
    <location>
        <begin position="21"/>
        <end position="41"/>
    </location>
</feature>
<name>A0A382F7L2_9ZZZZ</name>
<dbReference type="EMBL" id="UINC01048429">
    <property type="protein sequence ID" value="SVB58940.1"/>
    <property type="molecule type" value="Genomic_DNA"/>
</dbReference>
<dbReference type="InterPro" id="IPR024078">
    <property type="entry name" value="LmbE-like_dom_sf"/>
</dbReference>
<reference evidence="2" key="1">
    <citation type="submission" date="2018-05" db="EMBL/GenBank/DDBJ databases">
        <authorList>
            <person name="Lanie J.A."/>
            <person name="Ng W.-L."/>
            <person name="Kazmierczak K.M."/>
            <person name="Andrzejewski T.M."/>
            <person name="Davidsen T.M."/>
            <person name="Wayne K.J."/>
            <person name="Tettelin H."/>
            <person name="Glass J.I."/>
            <person name="Rusch D."/>
            <person name="Podicherti R."/>
            <person name="Tsui H.-C.T."/>
            <person name="Winkler M.E."/>
        </authorList>
    </citation>
    <scope>NUCLEOTIDE SEQUENCE</scope>
</reference>
<evidence type="ECO:0008006" key="3">
    <source>
        <dbReference type="Google" id="ProtNLM"/>
    </source>
</evidence>
<keyword evidence="1" id="KW-1133">Transmembrane helix</keyword>
<dbReference type="SUPFAM" id="SSF102588">
    <property type="entry name" value="LmbE-like"/>
    <property type="match status" value="1"/>
</dbReference>
<sequence length="268" mass="29688">MIRIRCIIDRILTFVHGLMILYLYSIIRSAGTLATVLALMVSQGSAQTPIQIQSEHLLKVNLLYVGAHPDDESGVTATFAREVLDHGARAAVVLATRGEGGANAIGRQLGPSLGALREAELRRATAEYGINLVYFLDKTDFFYTMSSRAAFDVWDHDDALGRLVRLVRLMQPDVIVTMWPGPGTHGMHQAAGRLATEAFTAAADPESFPEQITQEFLDPWQPRKLYYNTGREGALEISSSDISPSRFRSYAEIKGIALRNYRSQAFDR</sequence>
<feature type="non-terminal residue" evidence="2">
    <location>
        <position position="268"/>
    </location>
</feature>
<protein>
    <recommendedName>
        <fullName evidence="3">PIG-L family deacetylase</fullName>
    </recommendedName>
</protein>
<dbReference type="PANTHER" id="PTHR12993:SF11">
    <property type="entry name" value="N-ACETYLGLUCOSAMINYL-PHOSPHATIDYLINOSITOL DE-N-ACETYLASE"/>
    <property type="match status" value="1"/>
</dbReference>
<dbReference type="GO" id="GO:0016811">
    <property type="term" value="F:hydrolase activity, acting on carbon-nitrogen (but not peptide) bonds, in linear amides"/>
    <property type="evidence" value="ECO:0007669"/>
    <property type="project" value="TreeGrafter"/>
</dbReference>
<keyword evidence="1" id="KW-0472">Membrane</keyword>
<evidence type="ECO:0000256" key="1">
    <source>
        <dbReference type="SAM" id="Phobius"/>
    </source>
</evidence>
<proteinExistence type="predicted"/>
<organism evidence="2">
    <name type="scientific">marine metagenome</name>
    <dbReference type="NCBI Taxonomy" id="408172"/>
    <lineage>
        <taxon>unclassified sequences</taxon>
        <taxon>metagenomes</taxon>
        <taxon>ecological metagenomes</taxon>
    </lineage>
</organism>
<gene>
    <name evidence="2" type="ORF">METZ01_LOCUS211794</name>
</gene>